<dbReference type="GO" id="GO:0004519">
    <property type="term" value="F:endonuclease activity"/>
    <property type="evidence" value="ECO:0007669"/>
    <property type="project" value="UniProtKB-KW"/>
</dbReference>
<reference evidence="2 3" key="1">
    <citation type="submission" date="2016-10" db="EMBL/GenBank/DDBJ databases">
        <authorList>
            <person name="de Groot N.N."/>
        </authorList>
    </citation>
    <scope>NUCLEOTIDE SEQUENCE [LARGE SCALE GENOMIC DNA]</scope>
    <source>
        <strain evidence="2 3">CGMCC 4.6533</strain>
    </source>
</reference>
<gene>
    <name evidence="2" type="ORF">SAMN05421869_101395</name>
</gene>
<dbReference type="Pfam" id="PF13358">
    <property type="entry name" value="DDE_3"/>
    <property type="match status" value="1"/>
</dbReference>
<dbReference type="InterPro" id="IPR012337">
    <property type="entry name" value="RNaseH-like_sf"/>
</dbReference>
<evidence type="ECO:0000259" key="1">
    <source>
        <dbReference type="Pfam" id="PF13358"/>
    </source>
</evidence>
<dbReference type="SUPFAM" id="SSF53098">
    <property type="entry name" value="Ribonuclease H-like"/>
    <property type="match status" value="1"/>
</dbReference>
<evidence type="ECO:0000313" key="3">
    <source>
        <dbReference type="Proteomes" id="UP000199202"/>
    </source>
</evidence>
<dbReference type="InterPro" id="IPR036397">
    <property type="entry name" value="RNaseH_sf"/>
</dbReference>
<keyword evidence="2" id="KW-0378">Hydrolase</keyword>
<dbReference type="STRING" id="633440.SAMN05421869_101395"/>
<evidence type="ECO:0000313" key="2">
    <source>
        <dbReference type="EMBL" id="SDH07242.1"/>
    </source>
</evidence>
<keyword evidence="2" id="KW-0255">Endonuclease</keyword>
<dbReference type="GO" id="GO:0003676">
    <property type="term" value="F:nucleic acid binding"/>
    <property type="evidence" value="ECO:0007669"/>
    <property type="project" value="InterPro"/>
</dbReference>
<dbReference type="AlphaFoldDB" id="A0A1G7ZES1"/>
<dbReference type="RefSeq" id="WP_218135541.1">
    <property type="nucleotide sequence ID" value="NZ_FNDJ01000001.1"/>
</dbReference>
<accession>A0A1G7ZES1</accession>
<sequence>MIRADEFGPLNQMPRAGKRWRAFLSFLKTLRARWPGQKLYVILDNYSPHKHAQVRSWSVEHDIELVFLPTYGSWLKWIESEFAALRYYALNGTDHHTREEQNAAIGAYIRWRNARAQPKTSFTASSPIRSWTSYPAKVA</sequence>
<feature type="domain" description="Tc1-like transposase DDE" evidence="1">
    <location>
        <begin position="22"/>
        <end position="99"/>
    </location>
</feature>
<keyword evidence="2" id="KW-0540">Nuclease</keyword>
<dbReference type="Proteomes" id="UP000199202">
    <property type="component" value="Unassembled WGS sequence"/>
</dbReference>
<keyword evidence="3" id="KW-1185">Reference proteome</keyword>
<name>A0A1G7ZES1_9ACTN</name>
<organism evidence="2 3">
    <name type="scientific">Nonomuraea jiangxiensis</name>
    <dbReference type="NCBI Taxonomy" id="633440"/>
    <lineage>
        <taxon>Bacteria</taxon>
        <taxon>Bacillati</taxon>
        <taxon>Actinomycetota</taxon>
        <taxon>Actinomycetes</taxon>
        <taxon>Streptosporangiales</taxon>
        <taxon>Streptosporangiaceae</taxon>
        <taxon>Nonomuraea</taxon>
    </lineage>
</organism>
<dbReference type="Gene3D" id="3.30.420.10">
    <property type="entry name" value="Ribonuclease H-like superfamily/Ribonuclease H"/>
    <property type="match status" value="1"/>
</dbReference>
<proteinExistence type="predicted"/>
<dbReference type="EMBL" id="FNDJ01000001">
    <property type="protein sequence ID" value="SDH07242.1"/>
    <property type="molecule type" value="Genomic_DNA"/>
</dbReference>
<protein>
    <submittedName>
        <fullName evidence="2">DDE superfamily endonuclease</fullName>
    </submittedName>
</protein>
<dbReference type="InterPro" id="IPR038717">
    <property type="entry name" value="Tc1-like_DDE_dom"/>
</dbReference>